<keyword evidence="1" id="KW-0175">Coiled coil</keyword>
<dbReference type="Proteomes" id="UP000077202">
    <property type="component" value="Unassembled WGS sequence"/>
</dbReference>
<comment type="caution">
    <text evidence="2">The sequence shown here is derived from an EMBL/GenBank/DDBJ whole genome shotgun (WGS) entry which is preliminary data.</text>
</comment>
<gene>
    <name evidence="2" type="ORF">AXG93_4240s1060</name>
</gene>
<sequence length="162" mass="18860">MHDKELANWAKKLADCESAKPSEVECKLKVESDCRRLRKQLGKADMRSQELQRRMEKAEEAYRQLRDESTDELKLRLKKCLNRFAMWGLQTVKWLKLDSLERQRLKALFLEGSSVNWLVLTVNLHPLYVCVLVCDPNIEHSALLFVEVIAAKVVCIQLECSE</sequence>
<evidence type="ECO:0000256" key="1">
    <source>
        <dbReference type="SAM" id="Coils"/>
    </source>
</evidence>
<dbReference type="AlphaFoldDB" id="A0A176WDL1"/>
<proteinExistence type="predicted"/>
<organism evidence="2 3">
    <name type="scientific">Marchantia polymorpha subsp. ruderalis</name>
    <dbReference type="NCBI Taxonomy" id="1480154"/>
    <lineage>
        <taxon>Eukaryota</taxon>
        <taxon>Viridiplantae</taxon>
        <taxon>Streptophyta</taxon>
        <taxon>Embryophyta</taxon>
        <taxon>Marchantiophyta</taxon>
        <taxon>Marchantiopsida</taxon>
        <taxon>Marchantiidae</taxon>
        <taxon>Marchantiales</taxon>
        <taxon>Marchantiaceae</taxon>
        <taxon>Marchantia</taxon>
    </lineage>
</organism>
<dbReference type="EMBL" id="LVLJ01001147">
    <property type="protein sequence ID" value="OAE31207.1"/>
    <property type="molecule type" value="Genomic_DNA"/>
</dbReference>
<protein>
    <submittedName>
        <fullName evidence="2">Uncharacterized protein</fullName>
    </submittedName>
</protein>
<accession>A0A176WDL1</accession>
<keyword evidence="3" id="KW-1185">Reference proteome</keyword>
<evidence type="ECO:0000313" key="2">
    <source>
        <dbReference type="EMBL" id="OAE31207.1"/>
    </source>
</evidence>
<reference evidence="2" key="1">
    <citation type="submission" date="2016-03" db="EMBL/GenBank/DDBJ databases">
        <title>Mechanisms controlling the formation of the plant cell surface in tip-growing cells are functionally conserved among land plants.</title>
        <authorList>
            <person name="Honkanen S."/>
            <person name="Jones V.A."/>
            <person name="Morieri G."/>
            <person name="Champion C."/>
            <person name="Hetherington A.J."/>
            <person name="Kelly S."/>
            <person name="Saint-Marcoux D."/>
            <person name="Proust H."/>
            <person name="Prescott H."/>
            <person name="Dolan L."/>
        </authorList>
    </citation>
    <scope>NUCLEOTIDE SEQUENCE [LARGE SCALE GENOMIC DNA]</scope>
    <source>
        <tissue evidence="2">Whole gametophyte</tissue>
    </source>
</reference>
<feature type="coiled-coil region" evidence="1">
    <location>
        <begin position="34"/>
        <end position="75"/>
    </location>
</feature>
<evidence type="ECO:0000313" key="3">
    <source>
        <dbReference type="Proteomes" id="UP000077202"/>
    </source>
</evidence>
<name>A0A176WDL1_MARPO</name>